<evidence type="ECO:0000313" key="2">
    <source>
        <dbReference type="EMBL" id="SMQ54703.1"/>
    </source>
</evidence>
<keyword evidence="3" id="KW-1185">Reference proteome</keyword>
<reference evidence="2 3" key="1">
    <citation type="submission" date="2016-06" db="EMBL/GenBank/DDBJ databases">
        <authorList>
            <person name="Kjaerup R.B."/>
            <person name="Dalgaard T.S."/>
            <person name="Juul-Madsen H.R."/>
        </authorList>
    </citation>
    <scope>NUCLEOTIDE SEQUENCE [LARGE SCALE GENOMIC DNA]</scope>
</reference>
<evidence type="ECO:0008006" key="4">
    <source>
        <dbReference type="Google" id="ProtNLM"/>
    </source>
</evidence>
<proteinExistence type="predicted"/>
<dbReference type="EMBL" id="LT853701">
    <property type="protein sequence ID" value="SMQ54703.1"/>
    <property type="molecule type" value="Genomic_DNA"/>
</dbReference>
<organism evidence="2 3">
    <name type="scientific">Zymoseptoria tritici (strain ST99CH_3D7)</name>
    <dbReference type="NCBI Taxonomy" id="1276538"/>
    <lineage>
        <taxon>Eukaryota</taxon>
        <taxon>Fungi</taxon>
        <taxon>Dikarya</taxon>
        <taxon>Ascomycota</taxon>
        <taxon>Pezizomycotina</taxon>
        <taxon>Dothideomycetes</taxon>
        <taxon>Dothideomycetidae</taxon>
        <taxon>Mycosphaerellales</taxon>
        <taxon>Mycosphaerellaceae</taxon>
        <taxon>Zymoseptoria</taxon>
    </lineage>
</organism>
<evidence type="ECO:0000313" key="3">
    <source>
        <dbReference type="Proteomes" id="UP000215127"/>
    </source>
</evidence>
<gene>
    <name evidence="2" type="ORF">ZT3D7_G9858</name>
</gene>
<keyword evidence="1" id="KW-0732">Signal</keyword>
<feature type="chain" id="PRO_5013390300" description="Secreted protein" evidence="1">
    <location>
        <begin position="21"/>
        <end position="70"/>
    </location>
</feature>
<protein>
    <recommendedName>
        <fullName evidence="4">Secreted protein</fullName>
    </recommendedName>
</protein>
<name>A0A1X7S4U1_ZYMT9</name>
<sequence>MKLTTLFTLLSTGLVSFTLGKKGYDQPLPANAECDPYNDYCAETEDCSQYDEDYGPSYCDDVSYTCVCYP</sequence>
<dbReference type="AlphaFoldDB" id="A0A1X7S4U1"/>
<accession>A0A1X7S4U1</accession>
<dbReference type="Proteomes" id="UP000215127">
    <property type="component" value="Chromosome 10"/>
</dbReference>
<feature type="signal peptide" evidence="1">
    <location>
        <begin position="1"/>
        <end position="20"/>
    </location>
</feature>
<evidence type="ECO:0000256" key="1">
    <source>
        <dbReference type="SAM" id="SignalP"/>
    </source>
</evidence>